<sequence>MKFLIPAAAGTALAFAAMASTASAQDCTFDKKAVDFEQADIDALYACVKDKLAAGYAKEGHEIGSVYRDWQATSTGPAAPGPHGDRFLFTYANDVGYAQYVKYADEGGFAMPVGSVLAKESYKLSKKGKPRNGPLFIMTKVDAGEADEFGNWVYSAVQPNGKNMKIKQSFCHDCHAAFADQDSLGYPDVDVRFSGD</sequence>
<organism evidence="3 4">
    <name type="scientific">Sulfitobacter aestuariivivens</name>
    <dbReference type="NCBI Taxonomy" id="2766981"/>
    <lineage>
        <taxon>Bacteria</taxon>
        <taxon>Pseudomonadati</taxon>
        <taxon>Pseudomonadota</taxon>
        <taxon>Alphaproteobacteria</taxon>
        <taxon>Rhodobacterales</taxon>
        <taxon>Roseobacteraceae</taxon>
        <taxon>Sulfitobacter</taxon>
    </lineage>
</organism>
<evidence type="ECO:0000313" key="4">
    <source>
        <dbReference type="Proteomes" id="UP000635142"/>
    </source>
</evidence>
<dbReference type="InterPro" id="IPR032033">
    <property type="entry name" value="Cytochrome_P460"/>
</dbReference>
<feature type="chain" id="PRO_5037481290" evidence="1">
    <location>
        <begin position="25"/>
        <end position="196"/>
    </location>
</feature>
<dbReference type="Gene3D" id="3.50.70.20">
    <property type="entry name" value="Cytochrome P460"/>
    <property type="match status" value="1"/>
</dbReference>
<accession>A0A927HDP0</accession>
<dbReference type="AlphaFoldDB" id="A0A927HDP0"/>
<proteinExistence type="predicted"/>
<comment type="caution">
    <text evidence="3">The sequence shown here is derived from an EMBL/GenBank/DDBJ whole genome shotgun (WGS) entry which is preliminary data.</text>
</comment>
<gene>
    <name evidence="3" type="ORF">H9Q16_03830</name>
</gene>
<keyword evidence="1" id="KW-0732">Signal</keyword>
<feature type="domain" description="Cytochrome P460" evidence="2">
    <location>
        <begin position="67"/>
        <end position="183"/>
    </location>
</feature>
<feature type="signal peptide" evidence="1">
    <location>
        <begin position="1"/>
        <end position="24"/>
    </location>
</feature>
<reference evidence="3" key="1">
    <citation type="submission" date="2020-08" db="EMBL/GenBank/DDBJ databases">
        <title>Sulfitobacter aestuariivivens sp. nov., isolated from a tidal flat.</title>
        <authorList>
            <person name="Park S."/>
            <person name="Yoon J.-H."/>
        </authorList>
    </citation>
    <scope>NUCLEOTIDE SEQUENCE</scope>
    <source>
        <strain evidence="3">TSTF-M16</strain>
    </source>
</reference>
<protein>
    <submittedName>
        <fullName evidence="3">Cytochrome P460 family protein</fullName>
    </submittedName>
</protein>
<dbReference type="Proteomes" id="UP000635142">
    <property type="component" value="Unassembled WGS sequence"/>
</dbReference>
<evidence type="ECO:0000256" key="1">
    <source>
        <dbReference type="SAM" id="SignalP"/>
    </source>
</evidence>
<dbReference type="Pfam" id="PF16694">
    <property type="entry name" value="Cytochrome_P460"/>
    <property type="match status" value="1"/>
</dbReference>
<name>A0A927HDP0_9RHOB</name>
<dbReference type="InterPro" id="IPR038142">
    <property type="entry name" value="Cytochrome_P460_sp"/>
</dbReference>
<evidence type="ECO:0000313" key="3">
    <source>
        <dbReference type="EMBL" id="MBD3663041.1"/>
    </source>
</evidence>
<evidence type="ECO:0000259" key="2">
    <source>
        <dbReference type="Pfam" id="PF16694"/>
    </source>
</evidence>
<dbReference type="EMBL" id="JACTAG010000001">
    <property type="protein sequence ID" value="MBD3663041.1"/>
    <property type="molecule type" value="Genomic_DNA"/>
</dbReference>
<dbReference type="RefSeq" id="WP_191074029.1">
    <property type="nucleotide sequence ID" value="NZ_JACTAG010000001.1"/>
</dbReference>
<keyword evidence="4" id="KW-1185">Reference proteome</keyword>
<dbReference type="CDD" id="cd20716">
    <property type="entry name" value="cyt_P460_fam"/>
    <property type="match status" value="1"/>
</dbReference>